<dbReference type="Proteomes" id="UP000004099">
    <property type="component" value="Unassembled WGS sequence"/>
</dbReference>
<dbReference type="GO" id="GO:1990281">
    <property type="term" value="C:efflux pump complex"/>
    <property type="evidence" value="ECO:0007669"/>
    <property type="project" value="TreeGrafter"/>
</dbReference>
<dbReference type="HOGENOM" id="CLU_1400931_0_0_9"/>
<evidence type="ECO:0000256" key="1">
    <source>
        <dbReference type="SAM" id="MobiDB-lite"/>
    </source>
</evidence>
<keyword evidence="2" id="KW-1133">Transmembrane helix</keyword>
<dbReference type="Gene3D" id="1.10.287.470">
    <property type="entry name" value="Helix hairpin bin"/>
    <property type="match status" value="1"/>
</dbReference>
<sequence>MNDEKRKILIGVAVIIAIWAIWGLVQKANAKKDDVKDASPKHYVTKVSIPTPFSLNGQAESKQFSTLGLPSGKVQEIKVKNGQFIHKGDVILTTYDSEKQESKEEVQQELDKTKRMQQSALSSLNFAKQQLSQASKEDDGYSDLQKQAKESQSSYDDAVSEATASQTKLNSISVKINDVLIAPFDGIVEVNDKK</sequence>
<dbReference type="PANTHER" id="PTHR30469:SF29">
    <property type="entry name" value="BLR2860 PROTEIN"/>
    <property type="match status" value="1"/>
</dbReference>
<name>E7FMV6_9LACO</name>
<evidence type="ECO:0000313" key="4">
    <source>
        <dbReference type="Proteomes" id="UP000004099"/>
    </source>
</evidence>
<dbReference type="GO" id="GO:0015562">
    <property type="term" value="F:efflux transmembrane transporter activity"/>
    <property type="evidence" value="ECO:0007669"/>
    <property type="project" value="TreeGrafter"/>
</dbReference>
<protein>
    <submittedName>
        <fullName evidence="3">Uncharacterized protein</fullName>
    </submittedName>
</protein>
<evidence type="ECO:0000256" key="2">
    <source>
        <dbReference type="SAM" id="Phobius"/>
    </source>
</evidence>
<organism evidence="3 4">
    <name type="scientific">Ligilactobacillus ruminis ATCC 25644</name>
    <dbReference type="NCBI Taxonomy" id="525362"/>
    <lineage>
        <taxon>Bacteria</taxon>
        <taxon>Bacillati</taxon>
        <taxon>Bacillota</taxon>
        <taxon>Bacilli</taxon>
        <taxon>Lactobacillales</taxon>
        <taxon>Lactobacillaceae</taxon>
        <taxon>Ligilactobacillus</taxon>
    </lineage>
</organism>
<keyword evidence="2" id="KW-0812">Transmembrane</keyword>
<dbReference type="PANTHER" id="PTHR30469">
    <property type="entry name" value="MULTIDRUG RESISTANCE PROTEIN MDTA"/>
    <property type="match status" value="1"/>
</dbReference>
<comment type="caution">
    <text evidence="3">The sequence shown here is derived from an EMBL/GenBank/DDBJ whole genome shotgun (WGS) entry which is preliminary data.</text>
</comment>
<feature type="region of interest" description="Disordered" evidence="1">
    <location>
        <begin position="129"/>
        <end position="166"/>
    </location>
</feature>
<dbReference type="EMBL" id="ACGS02000017">
    <property type="protein sequence ID" value="EFZ35653.1"/>
    <property type="molecule type" value="Genomic_DNA"/>
</dbReference>
<gene>
    <name evidence="3" type="ORF">HMPREF0542_10233</name>
</gene>
<reference evidence="3 4" key="1">
    <citation type="submission" date="2011-01" db="EMBL/GenBank/DDBJ databases">
        <authorList>
            <person name="Muzny D."/>
            <person name="Qin X."/>
            <person name="Buhay C."/>
            <person name="Dugan-Rocha S."/>
            <person name="Ding Y."/>
            <person name="Chen G."/>
            <person name="Hawes A."/>
            <person name="Holder M."/>
            <person name="Jhangiani S."/>
            <person name="Johnson A."/>
            <person name="Khan Z."/>
            <person name="Li Z."/>
            <person name="Liu W."/>
            <person name="Liu X."/>
            <person name="Perez L."/>
            <person name="Shen H."/>
            <person name="Wang Q."/>
            <person name="Watt J."/>
            <person name="Xi L."/>
            <person name="Xin Y."/>
            <person name="Zhou J."/>
            <person name="Deng J."/>
            <person name="Jiang H."/>
            <person name="Liu Y."/>
            <person name="Qu J."/>
            <person name="Song X.-Z."/>
            <person name="Zhang L."/>
            <person name="Villasana D."/>
            <person name="Johnson A."/>
            <person name="Liu J."/>
            <person name="Liyanage D."/>
            <person name="Lorensuhewa L."/>
            <person name="Robinson T."/>
            <person name="Song A."/>
            <person name="Song B.-B."/>
            <person name="Dinh H."/>
            <person name="Thornton R."/>
            <person name="Coyle M."/>
            <person name="Francisco L."/>
            <person name="Jackson L."/>
            <person name="Javaid M."/>
            <person name="Korchina V."/>
            <person name="Kovar C."/>
            <person name="Mata R."/>
            <person name="Mathew T."/>
            <person name="Ngo R."/>
            <person name="Nguyen L."/>
            <person name="Nguyen N."/>
            <person name="Okwuonu G."/>
            <person name="Ongeri F."/>
            <person name="Pham C."/>
            <person name="Simmons D."/>
            <person name="Wilczek-Boney K."/>
            <person name="Hale W."/>
            <person name="Jakkamsetti A."/>
            <person name="Pham P."/>
            <person name="Ruth R."/>
            <person name="San Lucas F."/>
            <person name="Warren J."/>
            <person name="Zhang J."/>
            <person name="Zhao Z."/>
            <person name="Zhou C."/>
            <person name="Zhu D."/>
            <person name="Lee S."/>
            <person name="Bess C."/>
            <person name="Blankenburg K."/>
            <person name="Forbes L."/>
            <person name="Fu Q."/>
            <person name="Gubbala S."/>
            <person name="Hirani K."/>
            <person name="Jayaseelan J.C."/>
            <person name="Lara F."/>
            <person name="Munidasa M."/>
            <person name="Palculict T."/>
            <person name="Patil S."/>
            <person name="Pu L.-L."/>
            <person name="Saada N."/>
            <person name="Tang L."/>
            <person name="Weissenberger G."/>
            <person name="Zhu Y."/>
            <person name="Hemphill L."/>
            <person name="Shang Y."/>
            <person name="Youmans B."/>
            <person name="Ayvaz T."/>
            <person name="Ross M."/>
            <person name="Santibanez J."/>
            <person name="Aqrawi P."/>
            <person name="Gross S."/>
            <person name="Joshi V."/>
            <person name="Fowler G."/>
            <person name="Nazareth L."/>
            <person name="Reid J."/>
            <person name="Worley K."/>
            <person name="Petrosino J."/>
            <person name="Highlander S."/>
            <person name="Gibbs R."/>
        </authorList>
    </citation>
    <scope>NUCLEOTIDE SEQUENCE [LARGE SCALE GENOMIC DNA]</scope>
    <source>
        <strain evidence="3 4">ATCC 25644</strain>
    </source>
</reference>
<dbReference type="Gene3D" id="2.40.50.100">
    <property type="match status" value="1"/>
</dbReference>
<dbReference type="AlphaFoldDB" id="E7FMV6"/>
<feature type="transmembrane region" description="Helical" evidence="2">
    <location>
        <begin position="7"/>
        <end position="25"/>
    </location>
</feature>
<proteinExistence type="predicted"/>
<accession>E7FMV6</accession>
<keyword evidence="2" id="KW-0472">Membrane</keyword>
<dbReference type="RefSeq" id="WP_003693078.1">
    <property type="nucleotide sequence ID" value="NZ_AFYE01000061.1"/>
</dbReference>
<evidence type="ECO:0000313" key="3">
    <source>
        <dbReference type="EMBL" id="EFZ35653.1"/>
    </source>
</evidence>
<dbReference type="PATRIC" id="fig|525362.12.peg.993"/>